<keyword evidence="4" id="KW-1185">Reference proteome</keyword>
<sequence>MTGTLKRGFLTGLQVTWTFGKIIFPITLIVTMLQYTPFFPWLMEVISPFMNVLGLSGDAAIPLVIGNFLNLYGAIGAILSLDLTVKEAFIIAVMLSFSHSMLIESGVVLKVGVKLWIVLLNRIGLAILSAVLINLLWQGGSEPAHFGFASTAATAVPQGWGEISLLGLQHAFMGVVQLAVIVIPLMLGIQFLKEKGWIDLFAGWMEPVTRFLGVSKNTATTLAAGLTFGLAYGAGVMIQAAKEEGVTKKDLTIAFIFLSTCHAVIEDTLVFTLLGIPVYYLLFIRLTVAIILTVTVAVLWKRSELAKGKELTYES</sequence>
<evidence type="ECO:0000256" key="1">
    <source>
        <dbReference type="SAM" id="Phobius"/>
    </source>
</evidence>
<feature type="transmembrane region" description="Helical" evidence="1">
    <location>
        <begin position="59"/>
        <end position="81"/>
    </location>
</feature>
<feature type="transmembrane region" description="Helical" evidence="1">
    <location>
        <begin position="171"/>
        <end position="192"/>
    </location>
</feature>
<dbReference type="Pfam" id="PF07670">
    <property type="entry name" value="Gate"/>
    <property type="match status" value="2"/>
</dbReference>
<dbReference type="InterPro" id="IPR011642">
    <property type="entry name" value="Gate_dom"/>
</dbReference>
<protein>
    <recommendedName>
        <fullName evidence="2">Nucleoside transporter/FeoB GTPase Gate domain-containing protein</fullName>
    </recommendedName>
</protein>
<feature type="transmembrane region" description="Helical" evidence="1">
    <location>
        <begin position="21"/>
        <end position="39"/>
    </location>
</feature>
<organism evidence="3 4">
    <name type="scientific">Bacillus benzoevorans</name>
    <dbReference type="NCBI Taxonomy" id="1456"/>
    <lineage>
        <taxon>Bacteria</taxon>
        <taxon>Bacillati</taxon>
        <taxon>Bacillota</taxon>
        <taxon>Bacilli</taxon>
        <taxon>Bacillales</taxon>
        <taxon>Bacillaceae</taxon>
        <taxon>Bacillus</taxon>
    </lineage>
</organism>
<keyword evidence="1" id="KW-1133">Transmembrane helix</keyword>
<dbReference type="EMBL" id="JACHGK010000004">
    <property type="protein sequence ID" value="MBB6445105.1"/>
    <property type="molecule type" value="Genomic_DNA"/>
</dbReference>
<evidence type="ECO:0000259" key="2">
    <source>
        <dbReference type="Pfam" id="PF07670"/>
    </source>
</evidence>
<feature type="domain" description="Nucleoside transporter/FeoB GTPase Gate" evidence="2">
    <location>
        <begin position="17"/>
        <end position="108"/>
    </location>
</feature>
<dbReference type="Proteomes" id="UP000531594">
    <property type="component" value="Unassembled WGS sequence"/>
</dbReference>
<feature type="domain" description="Nucleoside transporter/FeoB GTPase Gate" evidence="2">
    <location>
        <begin position="176"/>
        <end position="265"/>
    </location>
</feature>
<feature type="transmembrane region" description="Helical" evidence="1">
    <location>
        <begin position="115"/>
        <end position="137"/>
    </location>
</feature>
<keyword evidence="1" id="KW-0812">Transmembrane</keyword>
<name>A0A7X0LV36_9BACI</name>
<feature type="transmembrane region" description="Helical" evidence="1">
    <location>
        <begin position="280"/>
        <end position="300"/>
    </location>
</feature>
<comment type="caution">
    <text evidence="3">The sequence shown here is derived from an EMBL/GenBank/DDBJ whole genome shotgun (WGS) entry which is preliminary data.</text>
</comment>
<proteinExistence type="predicted"/>
<feature type="transmembrane region" description="Helical" evidence="1">
    <location>
        <begin position="253"/>
        <end position="274"/>
    </location>
</feature>
<reference evidence="3 4" key="1">
    <citation type="submission" date="2020-08" db="EMBL/GenBank/DDBJ databases">
        <title>Genomic Encyclopedia of Type Strains, Phase IV (KMG-IV): sequencing the most valuable type-strain genomes for metagenomic binning, comparative biology and taxonomic classification.</title>
        <authorList>
            <person name="Goeker M."/>
        </authorList>
    </citation>
    <scope>NUCLEOTIDE SEQUENCE [LARGE SCALE GENOMIC DNA]</scope>
    <source>
        <strain evidence="3 4">DSM 5391</strain>
    </source>
</reference>
<dbReference type="AlphaFoldDB" id="A0A7X0LV36"/>
<keyword evidence="1" id="KW-0472">Membrane</keyword>
<accession>A0A7X0LV36</accession>
<gene>
    <name evidence="3" type="ORF">HNR53_001715</name>
</gene>
<evidence type="ECO:0000313" key="3">
    <source>
        <dbReference type="EMBL" id="MBB6445105.1"/>
    </source>
</evidence>
<feature type="transmembrane region" description="Helical" evidence="1">
    <location>
        <begin position="222"/>
        <end position="241"/>
    </location>
</feature>
<evidence type="ECO:0000313" key="4">
    <source>
        <dbReference type="Proteomes" id="UP000531594"/>
    </source>
</evidence>
<dbReference type="RefSeq" id="WP_184524815.1">
    <property type="nucleotide sequence ID" value="NZ_JACHGK010000004.1"/>
</dbReference>